<proteinExistence type="predicted"/>
<dbReference type="PANTHER" id="PTHR35871:SF1">
    <property type="entry name" value="CXC1-LIKE CYSTEINE CLUSTER ASSOCIATED WITH KDZ TRANSPOSASES DOMAIN-CONTAINING PROTEIN"/>
    <property type="match status" value="1"/>
</dbReference>
<dbReference type="PANTHER" id="PTHR35871">
    <property type="entry name" value="EXPRESSED PROTEIN"/>
    <property type="match status" value="1"/>
</dbReference>
<evidence type="ECO:0000313" key="2">
    <source>
        <dbReference type="EMBL" id="CAF4866622.1"/>
    </source>
</evidence>
<protein>
    <recommendedName>
        <fullName evidence="4">Tc1-like transposase DDE domain-containing protein</fullName>
    </recommendedName>
</protein>
<evidence type="ECO:0000313" key="3">
    <source>
        <dbReference type="Proteomes" id="UP000663824"/>
    </source>
</evidence>
<organism evidence="1 3">
    <name type="scientific">Rotaria magnacalcarata</name>
    <dbReference type="NCBI Taxonomy" id="392030"/>
    <lineage>
        <taxon>Eukaryota</taxon>
        <taxon>Metazoa</taxon>
        <taxon>Spiralia</taxon>
        <taxon>Gnathifera</taxon>
        <taxon>Rotifera</taxon>
        <taxon>Eurotatoria</taxon>
        <taxon>Bdelloidea</taxon>
        <taxon>Philodinida</taxon>
        <taxon>Philodinidae</taxon>
        <taxon>Rotaria</taxon>
    </lineage>
</organism>
<dbReference type="EMBL" id="CAJOBI010165155">
    <property type="protein sequence ID" value="CAF4866622.1"/>
    <property type="molecule type" value="Genomic_DNA"/>
</dbReference>
<feature type="non-terminal residue" evidence="1">
    <location>
        <position position="310"/>
    </location>
</feature>
<dbReference type="EMBL" id="CAJNRE010015555">
    <property type="protein sequence ID" value="CAF2138215.1"/>
    <property type="molecule type" value="Genomic_DNA"/>
</dbReference>
<accession>A0A816WTM9</accession>
<evidence type="ECO:0008006" key="4">
    <source>
        <dbReference type="Google" id="ProtNLM"/>
    </source>
</evidence>
<dbReference type="GO" id="GO:0003676">
    <property type="term" value="F:nucleic acid binding"/>
    <property type="evidence" value="ECO:0007669"/>
    <property type="project" value="InterPro"/>
</dbReference>
<dbReference type="Gene3D" id="3.30.420.10">
    <property type="entry name" value="Ribonuclease H-like superfamily/Ribonuclease H"/>
    <property type="match status" value="1"/>
</dbReference>
<dbReference type="Proteomes" id="UP000676336">
    <property type="component" value="Unassembled WGS sequence"/>
</dbReference>
<name>A0A816WTM9_9BILA</name>
<dbReference type="AlphaFoldDB" id="A0A816WTM9"/>
<reference evidence="1" key="1">
    <citation type="submission" date="2021-02" db="EMBL/GenBank/DDBJ databases">
        <authorList>
            <person name="Nowell W R."/>
        </authorList>
    </citation>
    <scope>NUCLEOTIDE SEQUENCE</scope>
</reference>
<evidence type="ECO:0000313" key="1">
    <source>
        <dbReference type="EMBL" id="CAF2138215.1"/>
    </source>
</evidence>
<sequence length="310" mass="36271">KFTANSSRPYFLGHEREDVVKHRQEFVKYFIEREQHFYTITNDAVPQWRIPTTAPTILLCHDESTYKCGEITAKRWIMPDNVPFYNKGRGRSIMCSDLLNSASAAIALGGDNYFNNQSILNQFKRLFQLLSFKKEYKSHNFLCLVDNSRTHTAAEIHLNDFGMRPGTRCPVDKIEYIDENNKKQTIECYDDDGYSKILLAIANELNVFVPSKCKLNDLKLLPSQHAAFKSVSKLEKLAAEYNIKIIFTPKYHCETNPIEGYWCHSKQYIRKHTIQSFQKLTTLMPEAKANFIQKQVHLKLFRRFWRTECC</sequence>
<comment type="caution">
    <text evidence="1">The sequence shown here is derived from an EMBL/GenBank/DDBJ whole genome shotgun (WGS) entry which is preliminary data.</text>
</comment>
<gene>
    <name evidence="1" type="ORF">MBJ925_LOCUS28982</name>
    <name evidence="2" type="ORF">SMN809_LOCUS50126</name>
</gene>
<dbReference type="Proteomes" id="UP000663824">
    <property type="component" value="Unassembled WGS sequence"/>
</dbReference>
<dbReference type="InterPro" id="IPR036397">
    <property type="entry name" value="RNaseH_sf"/>
</dbReference>